<dbReference type="FunFam" id="3.40.50.300:FF:001809">
    <property type="entry name" value="Si:ch1073-365p7.2"/>
    <property type="match status" value="1"/>
</dbReference>
<comment type="similarity">
    <text evidence="1">Belongs to the TRAFAC class TrmE-Era-EngA-EngB-Septin-like GTPase superfamily. AIG1/Toc34/Toc159-like paraseptin GTPase family. IAN subfamily.</text>
</comment>
<keyword evidence="4" id="KW-0175">Coiled coil</keyword>
<evidence type="ECO:0000256" key="1">
    <source>
        <dbReference type="ARBA" id="ARBA00008535"/>
    </source>
</evidence>
<sequence length="535" mass="61027">MLRILIVGPNQVGKSLAGNTILGDEVFPAGVPTSQCTARQGDVHKKRVTVVDTPGWHGRYCSEDTPREVQQQITHSASLCAPIPHAVLVVVRSDETFTGTDRLKIEEHLSLLGVWIWTRTIVLFTWGDKLGVTPIEEHIEQWPALQWLVDECGNRYHVFNNSSKDVDIQVRDLLAKVEETEVGNDTGHLLHSLMKLQERNRKLDQSSKKSTRLLKKARMDNDLLRQTVEDKEDIIKTAEEKDEQIEALKATIEKVREKEKRKNEDYIKEIVKRLVETERENNLLKQVIIEKDKIISSLTERCAVKNDVIKATKQSSEVEQEMLQERVKEQEIETAALKKRCEKKEQELEQMMMNHEKEAKELKERNGQLKRENEDIKKVLKATIDEMQKHYQERRKKINTVHFNPGNHHNKTMIDLNSLEEHGRQQKWAFTVPLSHHQHTIKAKADQKRLVVLDNDIRRQEKRGIANKVQRLDPGWIRSWFSVGGVVLGAAVGALAGSSRIATGLSTRSAIGAAAGALLGSLLVQGARPQQRKTE</sequence>
<keyword evidence="2" id="KW-0547">Nucleotide-binding</keyword>
<evidence type="ECO:0000256" key="2">
    <source>
        <dbReference type="ARBA" id="ARBA00022741"/>
    </source>
</evidence>
<evidence type="ECO:0000256" key="4">
    <source>
        <dbReference type="SAM" id="Coils"/>
    </source>
</evidence>
<dbReference type="GO" id="GO:0005525">
    <property type="term" value="F:GTP binding"/>
    <property type="evidence" value="ECO:0007669"/>
    <property type="project" value="UniProtKB-KW"/>
</dbReference>
<evidence type="ECO:0000313" key="7">
    <source>
        <dbReference type="Proteomes" id="UP000298787"/>
    </source>
</evidence>
<dbReference type="Pfam" id="PF04548">
    <property type="entry name" value="AIG1"/>
    <property type="match status" value="1"/>
</dbReference>
<dbReference type="InterPro" id="IPR045058">
    <property type="entry name" value="GIMA/IAN/Toc"/>
</dbReference>
<reference evidence="6 7" key="1">
    <citation type="submission" date="2019-01" db="EMBL/GenBank/DDBJ databases">
        <title>Genome Assembly of Collichthys lucidus.</title>
        <authorList>
            <person name="Cai M."/>
            <person name="Xiao S."/>
        </authorList>
    </citation>
    <scope>NUCLEOTIDE SEQUENCE [LARGE SCALE GENOMIC DNA]</scope>
    <source>
        <strain evidence="6">JT15FE1705JMU</strain>
        <tissue evidence="6">Muscle</tissue>
    </source>
</reference>
<feature type="coiled-coil region" evidence="4">
    <location>
        <begin position="214"/>
        <end position="287"/>
    </location>
</feature>
<dbReference type="EMBL" id="CM014079">
    <property type="protein sequence ID" value="TKS67434.1"/>
    <property type="molecule type" value="Genomic_DNA"/>
</dbReference>
<evidence type="ECO:0000259" key="5">
    <source>
        <dbReference type="PROSITE" id="PS51720"/>
    </source>
</evidence>
<gene>
    <name evidence="6" type="ORF">D9C73_001242</name>
</gene>
<evidence type="ECO:0000256" key="3">
    <source>
        <dbReference type="ARBA" id="ARBA00023134"/>
    </source>
</evidence>
<dbReference type="PROSITE" id="PS51720">
    <property type="entry name" value="G_AIG1"/>
    <property type="match status" value="1"/>
</dbReference>
<dbReference type="Proteomes" id="UP000298787">
    <property type="component" value="Chromosome 2"/>
</dbReference>
<dbReference type="SUPFAM" id="SSF52540">
    <property type="entry name" value="P-loop containing nucleoside triphosphate hydrolases"/>
    <property type="match status" value="1"/>
</dbReference>
<accession>A0A4U5U098</accession>
<feature type="domain" description="AIG1-type G" evidence="5">
    <location>
        <begin position="1"/>
        <end position="198"/>
    </location>
</feature>
<keyword evidence="7" id="KW-1185">Reference proteome</keyword>
<dbReference type="InterPro" id="IPR006703">
    <property type="entry name" value="G_AIG1"/>
</dbReference>
<proteinExistence type="inferred from homology"/>
<protein>
    <submittedName>
        <fullName evidence="6">GTPase IMAP family member 4</fullName>
    </submittedName>
</protein>
<dbReference type="AlphaFoldDB" id="A0A4U5U098"/>
<evidence type="ECO:0000313" key="6">
    <source>
        <dbReference type="EMBL" id="TKS67434.1"/>
    </source>
</evidence>
<dbReference type="PANTHER" id="PTHR10903">
    <property type="entry name" value="GTPASE, IMAP FAMILY MEMBER-RELATED"/>
    <property type="match status" value="1"/>
</dbReference>
<dbReference type="InterPro" id="IPR027417">
    <property type="entry name" value="P-loop_NTPase"/>
</dbReference>
<dbReference type="PANTHER" id="PTHR10903:SF107">
    <property type="entry name" value="GTPASE IMAP FAMILY MEMBER 4-LIKE-RELATED"/>
    <property type="match status" value="1"/>
</dbReference>
<organism evidence="6 7">
    <name type="scientific">Collichthys lucidus</name>
    <name type="common">Big head croaker</name>
    <name type="synonym">Sciaena lucida</name>
    <dbReference type="NCBI Taxonomy" id="240159"/>
    <lineage>
        <taxon>Eukaryota</taxon>
        <taxon>Metazoa</taxon>
        <taxon>Chordata</taxon>
        <taxon>Craniata</taxon>
        <taxon>Vertebrata</taxon>
        <taxon>Euteleostomi</taxon>
        <taxon>Actinopterygii</taxon>
        <taxon>Neopterygii</taxon>
        <taxon>Teleostei</taxon>
        <taxon>Neoteleostei</taxon>
        <taxon>Acanthomorphata</taxon>
        <taxon>Eupercaria</taxon>
        <taxon>Sciaenidae</taxon>
        <taxon>Collichthys</taxon>
    </lineage>
</organism>
<name>A0A4U5U098_COLLU</name>
<dbReference type="Gene3D" id="3.40.50.300">
    <property type="entry name" value="P-loop containing nucleotide triphosphate hydrolases"/>
    <property type="match status" value="1"/>
</dbReference>
<feature type="coiled-coil region" evidence="4">
    <location>
        <begin position="313"/>
        <end position="386"/>
    </location>
</feature>
<keyword evidence="3" id="KW-0342">GTP-binding</keyword>